<evidence type="ECO:0000256" key="1">
    <source>
        <dbReference type="SAM" id="MobiDB-lite"/>
    </source>
</evidence>
<dbReference type="AlphaFoldDB" id="A0AAW1MFZ4"/>
<dbReference type="Gene3D" id="2.130.10.10">
    <property type="entry name" value="YVTN repeat-like/Quinoprotein amine dehydrogenase"/>
    <property type="match status" value="1"/>
</dbReference>
<organism evidence="2 3">
    <name type="scientific">Popillia japonica</name>
    <name type="common">Japanese beetle</name>
    <dbReference type="NCBI Taxonomy" id="7064"/>
    <lineage>
        <taxon>Eukaryota</taxon>
        <taxon>Metazoa</taxon>
        <taxon>Ecdysozoa</taxon>
        <taxon>Arthropoda</taxon>
        <taxon>Hexapoda</taxon>
        <taxon>Insecta</taxon>
        <taxon>Pterygota</taxon>
        <taxon>Neoptera</taxon>
        <taxon>Endopterygota</taxon>
        <taxon>Coleoptera</taxon>
        <taxon>Polyphaga</taxon>
        <taxon>Scarabaeiformia</taxon>
        <taxon>Scarabaeidae</taxon>
        <taxon>Rutelinae</taxon>
        <taxon>Popillia</taxon>
    </lineage>
</organism>
<dbReference type="EMBL" id="JASPKY010000055">
    <property type="protein sequence ID" value="KAK9744710.1"/>
    <property type="molecule type" value="Genomic_DNA"/>
</dbReference>
<dbReference type="SUPFAM" id="SSF50978">
    <property type="entry name" value="WD40 repeat-like"/>
    <property type="match status" value="1"/>
</dbReference>
<evidence type="ECO:0000313" key="2">
    <source>
        <dbReference type="EMBL" id="KAK9744710.1"/>
    </source>
</evidence>
<dbReference type="InterPro" id="IPR015943">
    <property type="entry name" value="WD40/YVTN_repeat-like_dom_sf"/>
</dbReference>
<feature type="compositionally biased region" description="Basic residues" evidence="1">
    <location>
        <begin position="24"/>
        <end position="33"/>
    </location>
</feature>
<feature type="region of interest" description="Disordered" evidence="1">
    <location>
        <begin position="1"/>
        <end position="33"/>
    </location>
</feature>
<accession>A0AAW1MFZ4</accession>
<name>A0AAW1MFZ4_POPJA</name>
<protein>
    <submittedName>
        <fullName evidence="2">Uncharacterized protein</fullName>
    </submittedName>
</protein>
<gene>
    <name evidence="2" type="ORF">QE152_g7479</name>
</gene>
<comment type="caution">
    <text evidence="2">The sequence shown here is derived from an EMBL/GenBank/DDBJ whole genome shotgun (WGS) entry which is preliminary data.</text>
</comment>
<feature type="region of interest" description="Disordered" evidence="1">
    <location>
        <begin position="111"/>
        <end position="139"/>
    </location>
</feature>
<feature type="compositionally biased region" description="Basic residues" evidence="1">
    <location>
        <begin position="1"/>
        <end position="14"/>
    </location>
</feature>
<reference evidence="2 3" key="1">
    <citation type="journal article" date="2024" name="BMC Genomics">
        <title>De novo assembly and annotation of Popillia japonica's genome with initial clues to its potential as an invasive pest.</title>
        <authorList>
            <person name="Cucini C."/>
            <person name="Boschi S."/>
            <person name="Funari R."/>
            <person name="Cardaioli E."/>
            <person name="Iannotti N."/>
            <person name="Marturano G."/>
            <person name="Paoli F."/>
            <person name="Bruttini M."/>
            <person name="Carapelli A."/>
            <person name="Frati F."/>
            <person name="Nardi F."/>
        </authorList>
    </citation>
    <scope>NUCLEOTIDE SEQUENCE [LARGE SCALE GENOMIC DNA]</scope>
    <source>
        <strain evidence="2">DMR45628</strain>
    </source>
</reference>
<dbReference type="Proteomes" id="UP001458880">
    <property type="component" value="Unassembled WGS sequence"/>
</dbReference>
<sequence length="754" mass="87222">MKSLRPKKVYRKKIAASSQELKKSIKRKQKFAPKRKKYYSIMLRNSGRQNLRSRVSLSNVGIKSLILKDKNDSDDERNIKVRKQKKMYQKQKPSPKKVPVTPIKELFKKVNKNSTDESEIENTSNETTQKSKHSVKRKLDSDKIMEISEMSNTIGEPSETVHFKDDSSIKQESLNSEFTWNDVLIGSNLTHEDCTSEFTGRTFNVIDLSHSKIPDNMDALTDHDYTLKKLTDDVSDIVIESEDKSTILETVESASDEVLLCNKEGEYCREKLEEIIGVSWKNMQKTNNKIEEYISDPKIQIIEPQVSPKKSPDYQYTLYRENSNPNKTYNIRIQPLLEPPSSIFDEDSLQPPVEQQLLTNEIDLKPRIITMPVPPEVKSLHKSLMHTKRKSQLKNELLGDTSNLAWDNEATCEDKRSHSIRISPTNGCVVNAFYVDYNLVIIQEQSVSFWCQSALGNMLGSQDLWICKGSLQRLVLDNTCVSKQSPDMIISLENSFAYVELWTKEHKSDKREQPLADVFATVYFWRHRQNVPNRKFLQLENIKGKGNDVRYIVLQNSRSIVVSWVEIRDDMKKTVVHCYSLAADYQTVVSIRELHTVDHCVTSLHNIEDCNTMVMGFGEEQVTLWNLEYGYVVATIEIKSFSLNPRCVWIKCDRGFLFLLQYHQIERFWKRLQVFRTPYGYEGLQGVCIDNNVLAAFYQSGVLCWNIQTGESVIEEMSSQTTYLPCDKHIVILNCDKIQVQQFLSYFVTSFDLQ</sequence>
<evidence type="ECO:0000313" key="3">
    <source>
        <dbReference type="Proteomes" id="UP001458880"/>
    </source>
</evidence>
<proteinExistence type="predicted"/>
<dbReference type="InterPro" id="IPR036322">
    <property type="entry name" value="WD40_repeat_dom_sf"/>
</dbReference>
<keyword evidence="3" id="KW-1185">Reference proteome</keyword>